<evidence type="ECO:0000256" key="4">
    <source>
        <dbReference type="ARBA" id="ARBA00012350"/>
    </source>
</evidence>
<keyword evidence="9" id="KW-0326">Glycosidase</keyword>
<keyword evidence="7" id="KW-0472">Membrane</keyword>
<dbReference type="GO" id="GO:0009272">
    <property type="term" value="P:fungal-type cell wall biogenesis"/>
    <property type="evidence" value="ECO:0007669"/>
    <property type="project" value="TreeGrafter"/>
</dbReference>
<comment type="similarity">
    <text evidence="3">Belongs to the glycosyl hydrolase 76 family.</text>
</comment>
<dbReference type="Gene3D" id="1.50.10.20">
    <property type="match status" value="1"/>
</dbReference>
<evidence type="ECO:0000313" key="12">
    <source>
        <dbReference type="EMBL" id="KAF2642509.1"/>
    </source>
</evidence>
<dbReference type="FunFam" id="1.50.10.20:FF:000006">
    <property type="entry name" value="Mannan endo-1,6-alpha-mannosidase"/>
    <property type="match status" value="1"/>
</dbReference>
<gene>
    <name evidence="12" type="ORF">P280DRAFT_396557</name>
</gene>
<keyword evidence="6" id="KW-0378">Hydrolase</keyword>
<dbReference type="InterPro" id="IPR008928">
    <property type="entry name" value="6-hairpin_glycosidase_sf"/>
</dbReference>
<dbReference type="InterPro" id="IPR014480">
    <property type="entry name" value="Mannan-1_6-alpha_mannosidase"/>
</dbReference>
<dbReference type="SUPFAM" id="SSF48208">
    <property type="entry name" value="Six-hairpin glycosidases"/>
    <property type="match status" value="1"/>
</dbReference>
<accession>A0A6A6S488</accession>
<evidence type="ECO:0000256" key="9">
    <source>
        <dbReference type="ARBA" id="ARBA00023295"/>
    </source>
</evidence>
<sequence length="494" mass="51871">MKFTTTGAALLPLAAGVSAIDFSSNDDASIKSCSQTYANGLMSQFTYSSTGYFPKPHYWWESGAIWGGLIEFSQIFDDTTYVSTLQQALTLNYGPNNTFLTDDKRDQQGNDDQAFWCLATMSAAEYGFPEPADAPASYLEVTETCFKNIMSRWDTGSCGGGLKWQIYPENSYGYDYKNAISNGAAFALAARLARFTGNTEYSDWAKTIYDWTAKVGLIGSNFEVFDGTDDKTNCASVSDKTEWTYNNAMFLHGSAFMYDVTKADTWKDRTNGFLKRASRFFDNPNSAESVMYEVCEPSTKGCNVDQQSFKAYLSRWMAKTAILAPFTKDTITNYLTKSAAAAAKACSGGDDGKTCGSKWYTGSFDSIAGLGQQLSALEVTQALAMIKKGTLPGTSSGSSAPVSSSSAAPSSTSVQVAPSSSKAATTAIPSPSSTSASSAPASSAPASSVHASSVAASSAPASSAPASSAPATSAPVPSAPAPSGTSPAVSSSPA</sequence>
<comment type="subcellular location">
    <subcellularLocation>
        <location evidence="2">Endomembrane system</location>
    </subcellularLocation>
</comment>
<feature type="region of interest" description="Disordered" evidence="10">
    <location>
        <begin position="392"/>
        <end position="494"/>
    </location>
</feature>
<keyword evidence="8" id="KW-0325">Glycoprotein</keyword>
<dbReference type="Pfam" id="PF03663">
    <property type="entry name" value="Glyco_hydro_76"/>
    <property type="match status" value="1"/>
</dbReference>
<comment type="catalytic activity">
    <reaction evidence="1">
        <text>Random hydrolysis of (1-&gt;6)-alpha-D-mannosidic linkages in unbranched (1-&gt;6)-mannans.</text>
        <dbReference type="EC" id="3.2.1.101"/>
    </reaction>
</comment>
<feature type="signal peptide" evidence="11">
    <location>
        <begin position="1"/>
        <end position="19"/>
    </location>
</feature>
<dbReference type="GO" id="GO:0008496">
    <property type="term" value="F:mannan endo-1,6-alpha-mannosidase activity"/>
    <property type="evidence" value="ECO:0007669"/>
    <property type="project" value="UniProtKB-EC"/>
</dbReference>
<dbReference type="PANTHER" id="PTHR12145">
    <property type="entry name" value="MANNAN ENDO-1,6-ALPHA-MANNOSIDASE DCW1"/>
    <property type="match status" value="1"/>
</dbReference>
<evidence type="ECO:0000256" key="2">
    <source>
        <dbReference type="ARBA" id="ARBA00004308"/>
    </source>
</evidence>
<dbReference type="PANTHER" id="PTHR12145:SF36">
    <property type="entry name" value="MANNAN ENDO-1,6-ALPHA-MANNOSIDASE DCW1"/>
    <property type="match status" value="1"/>
</dbReference>
<evidence type="ECO:0000256" key="10">
    <source>
        <dbReference type="SAM" id="MobiDB-lite"/>
    </source>
</evidence>
<dbReference type="AlphaFoldDB" id="A0A6A6S488"/>
<keyword evidence="13" id="KW-1185">Reference proteome</keyword>
<protein>
    <recommendedName>
        <fullName evidence="4">mannan endo-1,6-alpha-mannosidase</fullName>
        <ecNumber evidence="4">3.2.1.101</ecNumber>
    </recommendedName>
</protein>
<dbReference type="GO" id="GO:0012505">
    <property type="term" value="C:endomembrane system"/>
    <property type="evidence" value="ECO:0007669"/>
    <property type="project" value="UniProtKB-SubCell"/>
</dbReference>
<evidence type="ECO:0000256" key="1">
    <source>
        <dbReference type="ARBA" id="ARBA00001452"/>
    </source>
</evidence>
<evidence type="ECO:0000256" key="3">
    <source>
        <dbReference type="ARBA" id="ARBA00009699"/>
    </source>
</evidence>
<dbReference type="GO" id="GO:0016052">
    <property type="term" value="P:carbohydrate catabolic process"/>
    <property type="evidence" value="ECO:0007669"/>
    <property type="project" value="InterPro"/>
</dbReference>
<organism evidence="12 13">
    <name type="scientific">Massarina eburnea CBS 473.64</name>
    <dbReference type="NCBI Taxonomy" id="1395130"/>
    <lineage>
        <taxon>Eukaryota</taxon>
        <taxon>Fungi</taxon>
        <taxon>Dikarya</taxon>
        <taxon>Ascomycota</taxon>
        <taxon>Pezizomycotina</taxon>
        <taxon>Dothideomycetes</taxon>
        <taxon>Pleosporomycetidae</taxon>
        <taxon>Pleosporales</taxon>
        <taxon>Massarineae</taxon>
        <taxon>Massarinaceae</taxon>
        <taxon>Massarina</taxon>
    </lineage>
</organism>
<evidence type="ECO:0000256" key="11">
    <source>
        <dbReference type="SAM" id="SignalP"/>
    </source>
</evidence>
<evidence type="ECO:0000256" key="5">
    <source>
        <dbReference type="ARBA" id="ARBA00022729"/>
    </source>
</evidence>
<feature type="non-terminal residue" evidence="12">
    <location>
        <position position="494"/>
    </location>
</feature>
<keyword evidence="5 11" id="KW-0732">Signal</keyword>
<proteinExistence type="inferred from homology"/>
<dbReference type="InterPro" id="IPR005198">
    <property type="entry name" value="Glyco_hydro_76"/>
</dbReference>
<reference evidence="12" key="1">
    <citation type="journal article" date="2020" name="Stud. Mycol.">
        <title>101 Dothideomycetes genomes: a test case for predicting lifestyles and emergence of pathogens.</title>
        <authorList>
            <person name="Haridas S."/>
            <person name="Albert R."/>
            <person name="Binder M."/>
            <person name="Bloem J."/>
            <person name="Labutti K."/>
            <person name="Salamov A."/>
            <person name="Andreopoulos B."/>
            <person name="Baker S."/>
            <person name="Barry K."/>
            <person name="Bills G."/>
            <person name="Bluhm B."/>
            <person name="Cannon C."/>
            <person name="Castanera R."/>
            <person name="Culley D."/>
            <person name="Daum C."/>
            <person name="Ezra D."/>
            <person name="Gonzalez J."/>
            <person name="Henrissat B."/>
            <person name="Kuo A."/>
            <person name="Liang C."/>
            <person name="Lipzen A."/>
            <person name="Lutzoni F."/>
            <person name="Magnuson J."/>
            <person name="Mondo S."/>
            <person name="Nolan M."/>
            <person name="Ohm R."/>
            <person name="Pangilinan J."/>
            <person name="Park H.-J."/>
            <person name="Ramirez L."/>
            <person name="Alfaro M."/>
            <person name="Sun H."/>
            <person name="Tritt A."/>
            <person name="Yoshinaga Y."/>
            <person name="Zwiers L.-H."/>
            <person name="Turgeon B."/>
            <person name="Goodwin S."/>
            <person name="Spatafora J."/>
            <person name="Crous P."/>
            <person name="Grigoriev I."/>
        </authorList>
    </citation>
    <scope>NUCLEOTIDE SEQUENCE</scope>
    <source>
        <strain evidence="12">CBS 473.64</strain>
    </source>
</reference>
<dbReference type="EMBL" id="MU006781">
    <property type="protein sequence ID" value="KAF2642509.1"/>
    <property type="molecule type" value="Genomic_DNA"/>
</dbReference>
<dbReference type="PIRSF" id="PIRSF016302">
    <property type="entry name" value="Man_a_manosd"/>
    <property type="match status" value="1"/>
</dbReference>
<evidence type="ECO:0000256" key="8">
    <source>
        <dbReference type="ARBA" id="ARBA00023180"/>
    </source>
</evidence>
<feature type="chain" id="PRO_5025473581" description="mannan endo-1,6-alpha-mannosidase" evidence="11">
    <location>
        <begin position="20"/>
        <end position="494"/>
    </location>
</feature>
<dbReference type="Proteomes" id="UP000799753">
    <property type="component" value="Unassembled WGS sequence"/>
</dbReference>
<dbReference type="EC" id="3.2.1.101" evidence="4"/>
<dbReference type="OrthoDB" id="4187847at2759"/>
<evidence type="ECO:0000256" key="7">
    <source>
        <dbReference type="ARBA" id="ARBA00023136"/>
    </source>
</evidence>
<name>A0A6A6S488_9PLEO</name>
<evidence type="ECO:0000313" key="13">
    <source>
        <dbReference type="Proteomes" id="UP000799753"/>
    </source>
</evidence>
<evidence type="ECO:0000256" key="6">
    <source>
        <dbReference type="ARBA" id="ARBA00022801"/>
    </source>
</evidence>